<dbReference type="EMBL" id="VVIW01000017">
    <property type="protein sequence ID" value="NHZ43117.1"/>
    <property type="molecule type" value="Genomic_DNA"/>
</dbReference>
<organism evidence="1 2">
    <name type="scientific">Massilia aquatica</name>
    <dbReference type="NCBI Taxonomy" id="2609000"/>
    <lineage>
        <taxon>Bacteria</taxon>
        <taxon>Pseudomonadati</taxon>
        <taxon>Pseudomonadota</taxon>
        <taxon>Betaproteobacteria</taxon>
        <taxon>Burkholderiales</taxon>
        <taxon>Oxalobacteraceae</taxon>
        <taxon>Telluria group</taxon>
        <taxon>Massilia</taxon>
    </lineage>
</organism>
<sequence>MTNPLSINQVLDRLAALEGQPVEIDGILWADDQGGYALMHYPKSERQPRFFKGGSDYPPDIWIAFGAGSLQPNLAALRRWEGKRVRIHGLLRSVQNVPEFGDLRGGGFGPWGSWPAEIVPYILQRVSADERRQAVPQ</sequence>
<accession>A0ABX0MEE2</accession>
<evidence type="ECO:0000313" key="2">
    <source>
        <dbReference type="Proteomes" id="UP000819052"/>
    </source>
</evidence>
<comment type="caution">
    <text evidence="1">The sequence shown here is derived from an EMBL/GenBank/DDBJ whole genome shotgun (WGS) entry which is preliminary data.</text>
</comment>
<keyword evidence="2" id="KW-1185">Reference proteome</keyword>
<reference evidence="1 2" key="1">
    <citation type="submission" date="2019-09" db="EMBL/GenBank/DDBJ databases">
        <title>Taxonomy of Antarctic Massilia spp.: description of Massilia rubra sp. nov., Massilia aquatica sp. nov., Massilia mucilaginosa sp. nov., Massilia frigida sp. nov. isolated from streams, lakes and regoliths.</title>
        <authorList>
            <person name="Holochova P."/>
            <person name="Sedlacek I."/>
            <person name="Kralova S."/>
            <person name="Maslanova I."/>
            <person name="Busse H.-J."/>
            <person name="Stankova E."/>
            <person name="Vrbovska V."/>
            <person name="Kovarovic V."/>
            <person name="Bartak M."/>
            <person name="Svec P."/>
            <person name="Pantucek R."/>
        </authorList>
    </citation>
    <scope>NUCLEOTIDE SEQUENCE [LARGE SCALE GENOMIC DNA]</scope>
    <source>
        <strain evidence="1 2">CCM 8693</strain>
    </source>
</reference>
<name>A0ABX0MEE2_9BURK</name>
<evidence type="ECO:0000313" key="1">
    <source>
        <dbReference type="EMBL" id="NHZ43117.1"/>
    </source>
</evidence>
<proteinExistence type="predicted"/>
<dbReference type="Proteomes" id="UP000819052">
    <property type="component" value="Unassembled WGS sequence"/>
</dbReference>
<gene>
    <name evidence="1" type="ORF">F1609_23500</name>
</gene>
<dbReference type="RefSeq" id="WP_167079105.1">
    <property type="nucleotide sequence ID" value="NZ_VVIW01000017.1"/>
</dbReference>
<protein>
    <submittedName>
        <fullName evidence="1">Uncharacterized protein</fullName>
    </submittedName>
</protein>